<reference evidence="1 2" key="1">
    <citation type="journal article" date="2020" name="Mol. Biol. Evol.">
        <title>Distinct Expression and Methylation Patterns for Genes with Different Fates following a Single Whole-Genome Duplication in Flowering Plants.</title>
        <authorList>
            <person name="Shi T."/>
            <person name="Rahmani R.S."/>
            <person name="Gugger P.F."/>
            <person name="Wang M."/>
            <person name="Li H."/>
            <person name="Zhang Y."/>
            <person name="Li Z."/>
            <person name="Wang Q."/>
            <person name="Van de Peer Y."/>
            <person name="Marchal K."/>
            <person name="Chen J."/>
        </authorList>
    </citation>
    <scope>NUCLEOTIDE SEQUENCE [LARGE SCALE GENOMIC DNA]</scope>
    <source>
        <tissue evidence="1">Leaf</tissue>
    </source>
</reference>
<proteinExistence type="predicted"/>
<dbReference type="Proteomes" id="UP000607653">
    <property type="component" value="Unassembled WGS sequence"/>
</dbReference>
<organism evidence="1 2">
    <name type="scientific">Nelumbo nucifera</name>
    <name type="common">Sacred lotus</name>
    <dbReference type="NCBI Taxonomy" id="4432"/>
    <lineage>
        <taxon>Eukaryota</taxon>
        <taxon>Viridiplantae</taxon>
        <taxon>Streptophyta</taxon>
        <taxon>Embryophyta</taxon>
        <taxon>Tracheophyta</taxon>
        <taxon>Spermatophyta</taxon>
        <taxon>Magnoliopsida</taxon>
        <taxon>Proteales</taxon>
        <taxon>Nelumbonaceae</taxon>
        <taxon>Nelumbo</taxon>
    </lineage>
</organism>
<accession>A0A822ZA17</accession>
<dbReference type="EMBL" id="DUZY01000005">
    <property type="protein sequence ID" value="DAD40541.1"/>
    <property type="molecule type" value="Genomic_DNA"/>
</dbReference>
<comment type="caution">
    <text evidence="1">The sequence shown here is derived from an EMBL/GenBank/DDBJ whole genome shotgun (WGS) entry which is preliminary data.</text>
</comment>
<evidence type="ECO:0000313" key="1">
    <source>
        <dbReference type="EMBL" id="DAD40541.1"/>
    </source>
</evidence>
<dbReference type="AlphaFoldDB" id="A0A822ZA17"/>
<protein>
    <submittedName>
        <fullName evidence="1">Uncharacterized protein</fullName>
    </submittedName>
</protein>
<name>A0A822ZA17_NELNU</name>
<gene>
    <name evidence="1" type="ORF">HUJ06_014864</name>
</gene>
<evidence type="ECO:0000313" key="2">
    <source>
        <dbReference type="Proteomes" id="UP000607653"/>
    </source>
</evidence>
<keyword evidence="2" id="KW-1185">Reference proteome</keyword>
<sequence length="61" mass="6912">MVGPLLETMNDLPIVGLIMNNLEAPSSLIKKKIKPKTERKCSFLAICLVLAISYRNRERKL</sequence>